<dbReference type="SMART" id="SM00271">
    <property type="entry name" value="DnaJ"/>
    <property type="match status" value="1"/>
</dbReference>
<dbReference type="InterPro" id="IPR018253">
    <property type="entry name" value="DnaJ_domain_CS"/>
</dbReference>
<keyword evidence="2" id="KW-0472">Membrane</keyword>
<dbReference type="InterPro" id="IPR001623">
    <property type="entry name" value="DnaJ_domain"/>
</dbReference>
<accession>T1IG94</accession>
<feature type="compositionally biased region" description="Basic residues" evidence="1">
    <location>
        <begin position="279"/>
        <end position="289"/>
    </location>
</feature>
<proteinExistence type="predicted"/>
<organism evidence="3 4">
    <name type="scientific">Rhodnius prolixus</name>
    <name type="common">Triatomid bug</name>
    <dbReference type="NCBI Taxonomy" id="13249"/>
    <lineage>
        <taxon>Eukaryota</taxon>
        <taxon>Metazoa</taxon>
        <taxon>Ecdysozoa</taxon>
        <taxon>Arthropoda</taxon>
        <taxon>Hexapoda</taxon>
        <taxon>Insecta</taxon>
        <taxon>Pterygota</taxon>
        <taxon>Neoptera</taxon>
        <taxon>Paraneoptera</taxon>
        <taxon>Hemiptera</taxon>
        <taxon>Heteroptera</taxon>
        <taxon>Panheteroptera</taxon>
        <taxon>Cimicomorpha</taxon>
        <taxon>Reduviidae</taxon>
        <taxon>Triatominae</taxon>
        <taxon>Rhodnius</taxon>
    </lineage>
</organism>
<dbReference type="STRING" id="13249.T1IG94"/>
<dbReference type="HOGENOM" id="CLU_916212_0_0_1"/>
<evidence type="ECO:0000313" key="4">
    <source>
        <dbReference type="Proteomes" id="UP000015103"/>
    </source>
</evidence>
<evidence type="ECO:0000313" key="3">
    <source>
        <dbReference type="EnsemblMetazoa" id="RPRC015313-PA"/>
    </source>
</evidence>
<feature type="transmembrane region" description="Helical" evidence="2">
    <location>
        <begin position="185"/>
        <end position="204"/>
    </location>
</feature>
<keyword evidence="2" id="KW-1133">Transmembrane helix</keyword>
<keyword evidence="4" id="KW-1185">Reference proteome</keyword>
<evidence type="ECO:0000256" key="2">
    <source>
        <dbReference type="SAM" id="Phobius"/>
    </source>
</evidence>
<dbReference type="PANTHER" id="PTHR44825">
    <property type="match status" value="1"/>
</dbReference>
<name>T1IG94_RHOPR</name>
<dbReference type="eggNOG" id="KOG0715">
    <property type="taxonomic scope" value="Eukaryota"/>
</dbReference>
<dbReference type="Pfam" id="PF00226">
    <property type="entry name" value="DnaJ"/>
    <property type="match status" value="1"/>
</dbReference>
<dbReference type="Proteomes" id="UP000015103">
    <property type="component" value="Unassembled WGS sequence"/>
</dbReference>
<evidence type="ECO:0000256" key="1">
    <source>
        <dbReference type="SAM" id="MobiDB-lite"/>
    </source>
</evidence>
<dbReference type="PRINTS" id="PR00625">
    <property type="entry name" value="JDOMAIN"/>
</dbReference>
<dbReference type="InParanoid" id="T1IG94"/>
<dbReference type="PROSITE" id="PS50076">
    <property type="entry name" value="DNAJ_2"/>
    <property type="match status" value="1"/>
</dbReference>
<sequence>MPLHRIFKFYAPKWFCVQNSFLAIGKRFMSESYYDILKVPESCSSKDIRDAFINLSKKNHPDKHLNDPTMHERFIKINEAYSVLINPLSRRAYDINLHHKKKLGAPESESYREPQRTYPRTSNSMKSESHLTFRFFFFSHYTNFSSYSRGDPFTFHYQAATKEQKAEQDAYYGIKGIKKVSNNRIAIVVILFTLLAVVIQLVTIRNSVIRSRERMLEESRKNSLLHAMAREKATLYGQDYQINLLKKTLKGSFGSEIDEDKPKLINKGGKNGDIDHQAHKQRSSSKKGPKKDEVCEKCKQCNHL</sequence>
<dbReference type="VEuPathDB" id="VectorBase:RPRC015313"/>
<dbReference type="EnsemblMetazoa" id="RPRC015313-RA">
    <property type="protein sequence ID" value="RPRC015313-PA"/>
    <property type="gene ID" value="RPRC015313"/>
</dbReference>
<reference evidence="3" key="1">
    <citation type="submission" date="2015-05" db="UniProtKB">
        <authorList>
            <consortium name="EnsemblMetazoa"/>
        </authorList>
    </citation>
    <scope>IDENTIFICATION</scope>
</reference>
<dbReference type="PROSITE" id="PS00636">
    <property type="entry name" value="DNAJ_1"/>
    <property type="match status" value="1"/>
</dbReference>
<dbReference type="InterPro" id="IPR052763">
    <property type="entry name" value="DnaJ_C4"/>
</dbReference>
<feature type="region of interest" description="Disordered" evidence="1">
    <location>
        <begin position="259"/>
        <end position="294"/>
    </location>
</feature>
<dbReference type="SUPFAM" id="SSF46565">
    <property type="entry name" value="Chaperone J-domain"/>
    <property type="match status" value="1"/>
</dbReference>
<protein>
    <submittedName>
        <fullName evidence="3">J domain-containing protein</fullName>
    </submittedName>
</protein>
<dbReference type="AlphaFoldDB" id="T1IG94"/>
<dbReference type="CDD" id="cd06257">
    <property type="entry name" value="DnaJ"/>
    <property type="match status" value="1"/>
</dbReference>
<dbReference type="OMA" id="HAMAREK"/>
<dbReference type="EMBL" id="ACPB03006809">
    <property type="status" value="NOT_ANNOTATED_CDS"/>
    <property type="molecule type" value="Genomic_DNA"/>
</dbReference>
<dbReference type="PANTHER" id="PTHR44825:SF1">
    <property type="entry name" value="DNAJ HOMOLOG SUBFAMILY C MEMBER 4"/>
    <property type="match status" value="1"/>
</dbReference>
<dbReference type="InterPro" id="IPR036869">
    <property type="entry name" value="J_dom_sf"/>
</dbReference>
<dbReference type="Gene3D" id="1.10.287.110">
    <property type="entry name" value="DnaJ domain"/>
    <property type="match status" value="1"/>
</dbReference>
<dbReference type="FunCoup" id="T1IG94">
    <property type="interactions" value="25"/>
</dbReference>
<keyword evidence="2" id="KW-0812">Transmembrane</keyword>